<feature type="transmembrane region" description="Helical" evidence="1">
    <location>
        <begin position="157"/>
        <end position="178"/>
    </location>
</feature>
<evidence type="ECO:0000256" key="1">
    <source>
        <dbReference type="SAM" id="Phobius"/>
    </source>
</evidence>
<keyword evidence="1" id="KW-0472">Membrane</keyword>
<evidence type="ECO:0000313" key="2">
    <source>
        <dbReference type="EMBL" id="EAR87470.2"/>
    </source>
</evidence>
<feature type="transmembrane region" description="Helical" evidence="1">
    <location>
        <begin position="519"/>
        <end position="539"/>
    </location>
</feature>
<dbReference type="AlphaFoldDB" id="I7LTX4"/>
<gene>
    <name evidence="2" type="ORF">TTHERM_00066760</name>
</gene>
<organism evidence="2 3">
    <name type="scientific">Tetrahymena thermophila (strain SB210)</name>
    <dbReference type="NCBI Taxonomy" id="312017"/>
    <lineage>
        <taxon>Eukaryota</taxon>
        <taxon>Sar</taxon>
        <taxon>Alveolata</taxon>
        <taxon>Ciliophora</taxon>
        <taxon>Intramacronucleata</taxon>
        <taxon>Oligohymenophorea</taxon>
        <taxon>Hymenostomatida</taxon>
        <taxon>Tetrahymenina</taxon>
        <taxon>Tetrahymenidae</taxon>
        <taxon>Tetrahymena</taxon>
    </lineage>
</organism>
<dbReference type="KEGG" id="tet:TTHERM_00066760"/>
<protein>
    <submittedName>
        <fullName evidence="2">Transmembrane protein, putative</fullName>
    </submittedName>
</protein>
<dbReference type="Proteomes" id="UP000009168">
    <property type="component" value="Unassembled WGS sequence"/>
</dbReference>
<proteinExistence type="predicted"/>
<accession>I7LTX4</accession>
<feature type="transmembrane region" description="Helical" evidence="1">
    <location>
        <begin position="474"/>
        <end position="499"/>
    </location>
</feature>
<dbReference type="RefSeq" id="XP_001007715.2">
    <property type="nucleotide sequence ID" value="XM_001007715.2"/>
</dbReference>
<dbReference type="GeneID" id="7841849"/>
<feature type="transmembrane region" description="Helical" evidence="1">
    <location>
        <begin position="356"/>
        <end position="379"/>
    </location>
</feature>
<keyword evidence="3" id="KW-1185">Reference proteome</keyword>
<sequence length="544" mass="64516">MIQCQQNLVSPNIIALNQNLDQNYPFNSIQTIDQFALDNYLNPKNINHFQTNLKFDQYIQKPNKIVSNPRKMSYLSQTNIIKSFKEKMKSYEQILEKKSFLQAKTLKDKEKQFSNKKILSLQKLQETSLQSQNSENSYKKEMIYMIKRPSKLIGLQLIKYSGILALVSMIGMNIIHFIQTNNNLLQQREEYQNFDWSFNIKKSQQLILQYQSILQLYQDSVFDGQESNTGRDLNNDIFSSQIQIYNNYKNLIIQTYQANFTFTNSIYSEVEHQYLNFTFVYTFRKNQVSYQSFQYILKILLAFQYKVAYQLDYNFKDEFQILFNYQQVIDQFDQIDLNAMISIKSKYQDIKQQANVYLALNIFFSVVFSLSFIPIFIYIQRLRQRILALMATFTPEKLQKMLKSVSDSQDTIKKELLREQQGILSQQYNEGYLNLDSQKDRIKSSFASSSCIQTIQKNKSLSSTSKLNLFSFKICFFAFTYLLCNVIYSATIGIYQSYFLEAIEKNIEFQSNFFQQNKIYFQIFLQMLILKFTFNIISINKEYS</sequence>
<keyword evidence="1 2" id="KW-0812">Transmembrane</keyword>
<evidence type="ECO:0000313" key="3">
    <source>
        <dbReference type="Proteomes" id="UP000009168"/>
    </source>
</evidence>
<reference evidence="3" key="1">
    <citation type="journal article" date="2006" name="PLoS Biol.">
        <title>Macronuclear genome sequence of the ciliate Tetrahymena thermophila, a model eukaryote.</title>
        <authorList>
            <person name="Eisen J.A."/>
            <person name="Coyne R.S."/>
            <person name="Wu M."/>
            <person name="Wu D."/>
            <person name="Thiagarajan M."/>
            <person name="Wortman J.R."/>
            <person name="Badger J.H."/>
            <person name="Ren Q."/>
            <person name="Amedeo P."/>
            <person name="Jones K.M."/>
            <person name="Tallon L.J."/>
            <person name="Delcher A.L."/>
            <person name="Salzberg S.L."/>
            <person name="Silva J.C."/>
            <person name="Haas B.J."/>
            <person name="Majoros W.H."/>
            <person name="Farzad M."/>
            <person name="Carlton J.M."/>
            <person name="Smith R.K. Jr."/>
            <person name="Garg J."/>
            <person name="Pearlman R.E."/>
            <person name="Karrer K.M."/>
            <person name="Sun L."/>
            <person name="Manning G."/>
            <person name="Elde N.C."/>
            <person name="Turkewitz A.P."/>
            <person name="Asai D.J."/>
            <person name="Wilkes D.E."/>
            <person name="Wang Y."/>
            <person name="Cai H."/>
            <person name="Collins K."/>
            <person name="Stewart B.A."/>
            <person name="Lee S.R."/>
            <person name="Wilamowska K."/>
            <person name="Weinberg Z."/>
            <person name="Ruzzo W.L."/>
            <person name="Wloga D."/>
            <person name="Gaertig J."/>
            <person name="Frankel J."/>
            <person name="Tsao C.-C."/>
            <person name="Gorovsky M.A."/>
            <person name="Keeling P.J."/>
            <person name="Waller R.F."/>
            <person name="Patron N.J."/>
            <person name="Cherry J.M."/>
            <person name="Stover N.A."/>
            <person name="Krieger C.J."/>
            <person name="del Toro C."/>
            <person name="Ryder H.F."/>
            <person name="Williamson S.C."/>
            <person name="Barbeau R.A."/>
            <person name="Hamilton E.P."/>
            <person name="Orias E."/>
        </authorList>
    </citation>
    <scope>NUCLEOTIDE SEQUENCE [LARGE SCALE GENOMIC DNA]</scope>
    <source>
        <strain evidence="3">SB210</strain>
    </source>
</reference>
<dbReference type="InParanoid" id="I7LTX4"/>
<name>I7LTX4_TETTS</name>
<keyword evidence="1" id="KW-1133">Transmembrane helix</keyword>
<dbReference type="EMBL" id="GG662853">
    <property type="protein sequence ID" value="EAR87470.2"/>
    <property type="molecule type" value="Genomic_DNA"/>
</dbReference>